<keyword evidence="1" id="KW-0560">Oxidoreductase</keyword>
<sequence length="366" mass="40825">MDFGIFNLLQQRNQTLSSHEIVANTVELTRLADELGFGAAWFAEHHFSNYGLCPSPLMLVAHCAALTKNIRLGTGVIVAPLYTPARLVAEIALADQLSGGRFNLGMGGGYQQFEFERFGVLMDNTKERTQEMLDIIERGLTEKKFSYDGTYYKQLLSSISVRTVQKPMPPVWIASGDPALMRRAIRDDHSIFIGGGLGNYKRMGGLRGVIDGICESEGKDPAKAKLGLLRFAFASDDDSEIDHFVECARYQQRVAVALKTRKESVADDYMIHEQPFPEELTLEKIKSNLPVGNVDMVIERLVRDIQIVRPHHVAIHTQIGDLPHDRMCKQLALWAEKIIPAVKKEVAKFDPYISVAPAVTEEAVGR</sequence>
<dbReference type="PANTHER" id="PTHR30137:SF8">
    <property type="entry name" value="BLR5498 PROTEIN"/>
    <property type="match status" value="1"/>
</dbReference>
<dbReference type="Proteomes" id="UP001549320">
    <property type="component" value="Unassembled WGS sequence"/>
</dbReference>
<dbReference type="InterPro" id="IPR011251">
    <property type="entry name" value="Luciferase-like_dom"/>
</dbReference>
<dbReference type="SUPFAM" id="SSF51679">
    <property type="entry name" value="Bacterial luciferase-like"/>
    <property type="match status" value="1"/>
</dbReference>
<dbReference type="InterPro" id="IPR050766">
    <property type="entry name" value="Bact_Lucif_Oxidored"/>
</dbReference>
<dbReference type="InterPro" id="IPR036661">
    <property type="entry name" value="Luciferase-like_sf"/>
</dbReference>
<gene>
    <name evidence="4" type="ORF">ABIE13_000460</name>
</gene>
<proteinExistence type="predicted"/>
<comment type="caution">
    <text evidence="4">The sequence shown here is derived from an EMBL/GenBank/DDBJ whole genome shotgun (WGS) entry which is preliminary data.</text>
</comment>
<keyword evidence="2" id="KW-0503">Monooxygenase</keyword>
<dbReference type="RefSeq" id="WP_354440757.1">
    <property type="nucleotide sequence ID" value="NZ_JBEPSH010000001.1"/>
</dbReference>
<dbReference type="Gene3D" id="3.20.20.30">
    <property type="entry name" value="Luciferase-like domain"/>
    <property type="match status" value="1"/>
</dbReference>
<reference evidence="4 5" key="1">
    <citation type="submission" date="2024-06" db="EMBL/GenBank/DDBJ databases">
        <title>Sorghum-associated microbial communities from plants grown in Nebraska, USA.</title>
        <authorList>
            <person name="Schachtman D."/>
        </authorList>
    </citation>
    <scope>NUCLEOTIDE SEQUENCE [LARGE SCALE GENOMIC DNA]</scope>
    <source>
        <strain evidence="4 5">2709</strain>
    </source>
</reference>
<evidence type="ECO:0000259" key="3">
    <source>
        <dbReference type="Pfam" id="PF00296"/>
    </source>
</evidence>
<dbReference type="Pfam" id="PF00296">
    <property type="entry name" value="Bac_luciferase"/>
    <property type="match status" value="1"/>
</dbReference>
<protein>
    <submittedName>
        <fullName evidence="4">Alkanesulfonate monooxygenase SsuD/methylene tetrahydromethanopterin reductase-like flavin-dependent oxidoreductase (Luciferase family)</fullName>
    </submittedName>
</protein>
<keyword evidence="5" id="KW-1185">Reference proteome</keyword>
<accession>A0ABV2Q2V8</accession>
<feature type="domain" description="Luciferase-like" evidence="3">
    <location>
        <begin position="1"/>
        <end position="302"/>
    </location>
</feature>
<evidence type="ECO:0000256" key="1">
    <source>
        <dbReference type="ARBA" id="ARBA00023002"/>
    </source>
</evidence>
<dbReference type="EMBL" id="JBEPSH010000001">
    <property type="protein sequence ID" value="MET4575363.1"/>
    <property type="molecule type" value="Genomic_DNA"/>
</dbReference>
<name>A0ABV2Q2V8_9BURK</name>
<dbReference type="PANTHER" id="PTHR30137">
    <property type="entry name" value="LUCIFERASE-LIKE MONOOXYGENASE"/>
    <property type="match status" value="1"/>
</dbReference>
<evidence type="ECO:0000313" key="5">
    <source>
        <dbReference type="Proteomes" id="UP001549320"/>
    </source>
</evidence>
<evidence type="ECO:0000256" key="2">
    <source>
        <dbReference type="ARBA" id="ARBA00023033"/>
    </source>
</evidence>
<evidence type="ECO:0000313" key="4">
    <source>
        <dbReference type="EMBL" id="MET4575363.1"/>
    </source>
</evidence>
<organism evidence="4 5">
    <name type="scientific">Ottowia thiooxydans</name>
    <dbReference type="NCBI Taxonomy" id="219182"/>
    <lineage>
        <taxon>Bacteria</taxon>
        <taxon>Pseudomonadati</taxon>
        <taxon>Pseudomonadota</taxon>
        <taxon>Betaproteobacteria</taxon>
        <taxon>Burkholderiales</taxon>
        <taxon>Comamonadaceae</taxon>
        <taxon>Ottowia</taxon>
    </lineage>
</organism>